<feature type="transmembrane region" description="Helical" evidence="1">
    <location>
        <begin position="77"/>
        <end position="97"/>
    </location>
</feature>
<keyword evidence="1" id="KW-1133">Transmembrane helix</keyword>
<feature type="transmembrane region" description="Helical" evidence="1">
    <location>
        <begin position="128"/>
        <end position="149"/>
    </location>
</feature>
<evidence type="ECO:0000256" key="1">
    <source>
        <dbReference type="SAM" id="Phobius"/>
    </source>
</evidence>
<evidence type="ECO:0008006" key="6">
    <source>
        <dbReference type="Google" id="ProtNLM"/>
    </source>
</evidence>
<feature type="transmembrane region" description="Helical" evidence="1">
    <location>
        <begin position="177"/>
        <end position="201"/>
    </location>
</feature>
<name>A0A7Y9JYZ7_9CELL</name>
<accession>A0A7Y9JYZ7</accession>
<dbReference type="EMBL" id="BONN01000017">
    <property type="protein sequence ID" value="GIG34434.1"/>
    <property type="molecule type" value="Genomic_DNA"/>
</dbReference>
<dbReference type="EMBL" id="JACCBK010000001">
    <property type="protein sequence ID" value="NYD86239.1"/>
    <property type="molecule type" value="Genomic_DNA"/>
</dbReference>
<dbReference type="Proteomes" id="UP000577956">
    <property type="component" value="Unassembled WGS sequence"/>
</dbReference>
<protein>
    <recommendedName>
        <fullName evidence="6">DUF3159 domain-containing protein</fullName>
    </recommendedName>
</protein>
<reference evidence="2 5" key="2">
    <citation type="submission" date="2021-01" db="EMBL/GenBank/DDBJ databases">
        <title>Whole genome shotgun sequence of Cellulomonas oligotrophica NBRC 109435.</title>
        <authorList>
            <person name="Komaki H."/>
            <person name="Tamura T."/>
        </authorList>
    </citation>
    <scope>NUCLEOTIDE SEQUENCE [LARGE SCALE GENOMIC DNA]</scope>
    <source>
        <strain evidence="2 5">NBRC 109435</strain>
    </source>
</reference>
<evidence type="ECO:0000313" key="4">
    <source>
        <dbReference type="Proteomes" id="UP000577956"/>
    </source>
</evidence>
<feature type="transmembrane region" description="Helical" evidence="1">
    <location>
        <begin position="207"/>
        <end position="230"/>
    </location>
</feature>
<sequence>MNRPPTVDARRPTHAAGTTVGVSAAARRVLGLPDLPEQSEARAATQRALERVGGPVGLTVAVAPTAAFVAADAAAGLEAAFVALGLTALLAFAVRLARREPPGAAVAGLVVAGVCAGVAALAGEARAFFLPSMLLPVVFVVAYVVSLVAGRPLTSLMVNPLSGGPRDWCPYPALRRVYVVSSVVGLAMAAANLVVRVVFYLADEPTVLAAIQVTATSAFAVHFAVTLVAARRAAGTLTVPAPAPTPSYR</sequence>
<feature type="transmembrane region" description="Helical" evidence="1">
    <location>
        <begin position="104"/>
        <end position="122"/>
    </location>
</feature>
<dbReference type="InterPro" id="IPR016566">
    <property type="entry name" value="UCP010219"/>
</dbReference>
<proteinExistence type="predicted"/>
<keyword evidence="5" id="KW-1185">Reference proteome</keyword>
<comment type="caution">
    <text evidence="3">The sequence shown here is derived from an EMBL/GenBank/DDBJ whole genome shotgun (WGS) entry which is preliminary data.</text>
</comment>
<keyword evidence="1" id="KW-0472">Membrane</keyword>
<reference evidence="3 4" key="1">
    <citation type="submission" date="2020-07" db="EMBL/GenBank/DDBJ databases">
        <title>Sequencing the genomes of 1000 actinobacteria strains.</title>
        <authorList>
            <person name="Klenk H.-P."/>
        </authorList>
    </citation>
    <scope>NUCLEOTIDE SEQUENCE [LARGE SCALE GENOMIC DNA]</scope>
    <source>
        <strain evidence="3 4">DSM 24482</strain>
    </source>
</reference>
<organism evidence="3 4">
    <name type="scientific">Cellulomonas oligotrophica</name>
    <dbReference type="NCBI Taxonomy" id="931536"/>
    <lineage>
        <taxon>Bacteria</taxon>
        <taxon>Bacillati</taxon>
        <taxon>Actinomycetota</taxon>
        <taxon>Actinomycetes</taxon>
        <taxon>Micrococcales</taxon>
        <taxon>Cellulomonadaceae</taxon>
        <taxon>Cellulomonas</taxon>
    </lineage>
</organism>
<evidence type="ECO:0000313" key="5">
    <source>
        <dbReference type="Proteomes" id="UP000618382"/>
    </source>
</evidence>
<dbReference type="AlphaFoldDB" id="A0A7Y9JYZ7"/>
<keyword evidence="1" id="KW-0812">Transmembrane</keyword>
<evidence type="ECO:0000313" key="2">
    <source>
        <dbReference type="EMBL" id="GIG34434.1"/>
    </source>
</evidence>
<feature type="transmembrane region" description="Helical" evidence="1">
    <location>
        <begin position="52"/>
        <end position="71"/>
    </location>
</feature>
<dbReference type="Proteomes" id="UP000618382">
    <property type="component" value="Unassembled WGS sequence"/>
</dbReference>
<gene>
    <name evidence="3" type="ORF">BKA21_001788</name>
    <name evidence="2" type="ORF">Col01nite_35930</name>
</gene>
<dbReference type="RefSeq" id="WP_140457904.1">
    <property type="nucleotide sequence ID" value="NZ_BAABFI010000001.1"/>
</dbReference>
<dbReference type="Pfam" id="PF11361">
    <property type="entry name" value="DUF3159"/>
    <property type="match status" value="1"/>
</dbReference>
<evidence type="ECO:0000313" key="3">
    <source>
        <dbReference type="EMBL" id="NYD86239.1"/>
    </source>
</evidence>